<feature type="binding site" evidence="5">
    <location>
        <position position="237"/>
    </location>
    <ligand>
        <name>isopentenyl diphosphate</name>
        <dbReference type="ChEBI" id="CHEBI:128769"/>
    </ligand>
</feature>
<dbReference type="PANTHER" id="PTHR30426">
    <property type="entry name" value="4-HYDROXY-3-METHYLBUT-2-ENYL DIPHOSPHATE REDUCTASE"/>
    <property type="match status" value="1"/>
</dbReference>
<dbReference type="InterPro" id="IPR003451">
    <property type="entry name" value="LytB/IspH"/>
</dbReference>
<feature type="binding site" evidence="5">
    <location>
        <position position="79"/>
    </location>
    <ligand>
        <name>isopentenyl diphosphate</name>
        <dbReference type="ChEBI" id="CHEBI:128769"/>
    </ligand>
</feature>
<comment type="cofactor">
    <cofactor evidence="5">
        <name>[4Fe-4S] cluster</name>
        <dbReference type="ChEBI" id="CHEBI:49883"/>
    </cofactor>
    <text evidence="5">Binds 1 [4Fe-4S] cluster per subunit.</text>
</comment>
<dbReference type="AlphaFoldDB" id="A0A9D9IJ22"/>
<feature type="binding site" evidence="5">
    <location>
        <position position="132"/>
    </location>
    <ligand>
        <name>(2E)-4-hydroxy-3-methylbut-2-enyl diphosphate</name>
        <dbReference type="ChEBI" id="CHEBI:128753"/>
    </ligand>
</feature>
<feature type="binding site" evidence="5">
    <location>
        <position position="132"/>
    </location>
    <ligand>
        <name>isopentenyl diphosphate</name>
        <dbReference type="ChEBI" id="CHEBI:128769"/>
    </ligand>
</feature>
<protein>
    <recommendedName>
        <fullName evidence="5">4-hydroxy-3-methylbut-2-enyl diphosphate reductase</fullName>
        <shortName evidence="5">HMBPP reductase</shortName>
        <ecNumber evidence="5">1.17.7.4</ecNumber>
    </recommendedName>
</protein>
<organism evidence="6 7">
    <name type="scientific">Candidatus Merdivivens pullicola</name>
    <dbReference type="NCBI Taxonomy" id="2840872"/>
    <lineage>
        <taxon>Bacteria</taxon>
        <taxon>Pseudomonadati</taxon>
        <taxon>Bacteroidota</taxon>
        <taxon>Bacteroidia</taxon>
        <taxon>Bacteroidales</taxon>
        <taxon>Muribaculaceae</taxon>
        <taxon>Muribaculaceae incertae sedis</taxon>
        <taxon>Candidatus Merdivivens</taxon>
    </lineage>
</organism>
<evidence type="ECO:0000256" key="2">
    <source>
        <dbReference type="ARBA" id="ARBA00022723"/>
    </source>
</evidence>
<dbReference type="EC" id="1.17.7.4" evidence="5"/>
<comment type="catalytic activity">
    <reaction evidence="5">
        <text>isopentenyl diphosphate + 2 oxidized [2Fe-2S]-[ferredoxin] + H2O = (2E)-4-hydroxy-3-methylbut-2-enyl diphosphate + 2 reduced [2Fe-2S]-[ferredoxin] + 2 H(+)</text>
        <dbReference type="Rhea" id="RHEA:24488"/>
        <dbReference type="Rhea" id="RHEA-COMP:10000"/>
        <dbReference type="Rhea" id="RHEA-COMP:10001"/>
        <dbReference type="ChEBI" id="CHEBI:15377"/>
        <dbReference type="ChEBI" id="CHEBI:15378"/>
        <dbReference type="ChEBI" id="CHEBI:33737"/>
        <dbReference type="ChEBI" id="CHEBI:33738"/>
        <dbReference type="ChEBI" id="CHEBI:128753"/>
        <dbReference type="ChEBI" id="CHEBI:128769"/>
        <dbReference type="EC" id="1.17.7.4"/>
    </reaction>
</comment>
<feature type="binding site" evidence="5">
    <location>
        <position position="42"/>
    </location>
    <ligand>
        <name>dimethylallyl diphosphate</name>
        <dbReference type="ChEBI" id="CHEBI:57623"/>
    </ligand>
</feature>
<keyword evidence="1 5" id="KW-0004">4Fe-4S</keyword>
<feature type="binding site" evidence="5">
    <location>
        <position position="79"/>
    </location>
    <ligand>
        <name>dimethylallyl diphosphate</name>
        <dbReference type="ChEBI" id="CHEBI:57623"/>
    </ligand>
</feature>
<dbReference type="EMBL" id="JADIMA010000053">
    <property type="protein sequence ID" value="MBO8473095.1"/>
    <property type="molecule type" value="Genomic_DNA"/>
</dbReference>
<feature type="binding site" evidence="5">
    <location>
        <position position="279"/>
    </location>
    <ligand>
        <name>dimethylallyl diphosphate</name>
        <dbReference type="ChEBI" id="CHEBI:57623"/>
    </ligand>
</feature>
<evidence type="ECO:0000256" key="1">
    <source>
        <dbReference type="ARBA" id="ARBA00022485"/>
    </source>
</evidence>
<feature type="binding site" evidence="5">
    <location>
        <position position="237"/>
    </location>
    <ligand>
        <name>(2E)-4-hydroxy-3-methylbut-2-enyl diphosphate</name>
        <dbReference type="ChEBI" id="CHEBI:128753"/>
    </ligand>
</feature>
<comment type="pathway">
    <text evidence="5">Isoprenoid biosynthesis; isopentenyl diphosphate biosynthesis via DXP pathway; isopentenyl diphosphate from 1-deoxy-D-xylulose 5-phosphate: step 6/6.</text>
</comment>
<proteinExistence type="inferred from homology"/>
<dbReference type="GO" id="GO:0050992">
    <property type="term" value="P:dimethylallyl diphosphate biosynthetic process"/>
    <property type="evidence" value="ECO:0007669"/>
    <property type="project" value="UniProtKB-UniRule"/>
</dbReference>
<keyword evidence="4 5" id="KW-0411">Iron-sulfur</keyword>
<accession>A0A9D9IJ22</accession>
<evidence type="ECO:0000313" key="7">
    <source>
        <dbReference type="Proteomes" id="UP000823604"/>
    </source>
</evidence>
<dbReference type="GO" id="GO:0051745">
    <property type="term" value="F:4-hydroxy-3-methylbut-2-enyl diphosphate reductase activity"/>
    <property type="evidence" value="ECO:0007669"/>
    <property type="project" value="UniProtKB-UniRule"/>
</dbReference>
<feature type="binding site" evidence="5">
    <location>
        <position position="236"/>
    </location>
    <ligand>
        <name>isopentenyl diphosphate</name>
        <dbReference type="ChEBI" id="CHEBI:128769"/>
    </ligand>
</feature>
<feature type="binding site" evidence="5">
    <location>
        <position position="101"/>
    </location>
    <ligand>
        <name>[4Fe-4S] cluster</name>
        <dbReference type="ChEBI" id="CHEBI:49883"/>
    </ligand>
</feature>
<evidence type="ECO:0000256" key="4">
    <source>
        <dbReference type="ARBA" id="ARBA00023014"/>
    </source>
</evidence>
<gene>
    <name evidence="5" type="primary">ispH</name>
    <name evidence="6" type="ORF">IAB81_05640</name>
</gene>
<dbReference type="GO" id="GO:0019288">
    <property type="term" value="P:isopentenyl diphosphate biosynthetic process, methylerythritol 4-phosphate pathway"/>
    <property type="evidence" value="ECO:0007669"/>
    <property type="project" value="UniProtKB-UniRule"/>
</dbReference>
<dbReference type="Pfam" id="PF02401">
    <property type="entry name" value="LYTB"/>
    <property type="match status" value="1"/>
</dbReference>
<comment type="similarity">
    <text evidence="5">Belongs to the IspH family.</text>
</comment>
<dbReference type="Gene3D" id="3.40.1010.20">
    <property type="entry name" value="4-hydroxy-3-methylbut-2-enyl diphosphate reductase, catalytic domain"/>
    <property type="match status" value="2"/>
</dbReference>
<feature type="binding site" evidence="5">
    <location>
        <position position="235"/>
    </location>
    <ligand>
        <name>isopentenyl diphosphate</name>
        <dbReference type="ChEBI" id="CHEBI:128769"/>
    </ligand>
</feature>
<dbReference type="GO" id="GO:0051539">
    <property type="term" value="F:4 iron, 4 sulfur cluster binding"/>
    <property type="evidence" value="ECO:0007669"/>
    <property type="project" value="UniProtKB-UniRule"/>
</dbReference>
<dbReference type="NCBIfam" id="TIGR00216">
    <property type="entry name" value="ispH_lytB"/>
    <property type="match status" value="1"/>
</dbReference>
<feature type="binding site" evidence="5">
    <location>
        <position position="235"/>
    </location>
    <ligand>
        <name>dimethylallyl diphosphate</name>
        <dbReference type="ChEBI" id="CHEBI:57623"/>
    </ligand>
</feature>
<feature type="binding site" evidence="5">
    <location>
        <position position="237"/>
    </location>
    <ligand>
        <name>dimethylallyl diphosphate</name>
        <dbReference type="ChEBI" id="CHEBI:57623"/>
    </ligand>
</feature>
<evidence type="ECO:0000256" key="3">
    <source>
        <dbReference type="ARBA" id="ARBA00023004"/>
    </source>
</evidence>
<reference evidence="6" key="1">
    <citation type="submission" date="2020-10" db="EMBL/GenBank/DDBJ databases">
        <authorList>
            <person name="Gilroy R."/>
        </authorList>
    </citation>
    <scope>NUCLEOTIDE SEQUENCE</scope>
    <source>
        <strain evidence="6">B1-8020</strain>
    </source>
</reference>
<feature type="binding site" evidence="5">
    <location>
        <position position="42"/>
    </location>
    <ligand>
        <name>isopentenyl diphosphate</name>
        <dbReference type="ChEBI" id="CHEBI:128769"/>
    </ligand>
</feature>
<comment type="pathway">
    <text evidence="5">Isoprenoid biosynthesis; dimethylallyl diphosphate biosynthesis; dimethylallyl diphosphate from (2E)-4-hydroxy-3-methylbutenyl diphosphate: step 1/1.</text>
</comment>
<keyword evidence="3 5" id="KW-0408">Iron</keyword>
<dbReference type="GO" id="GO:0016114">
    <property type="term" value="P:terpenoid biosynthetic process"/>
    <property type="evidence" value="ECO:0007669"/>
    <property type="project" value="UniProtKB-UniRule"/>
</dbReference>
<keyword evidence="2 5" id="KW-0479">Metal-binding</keyword>
<dbReference type="HAMAP" id="MF_00191">
    <property type="entry name" value="IspH"/>
    <property type="match status" value="1"/>
</dbReference>
<feature type="binding site" evidence="5">
    <location>
        <position position="236"/>
    </location>
    <ligand>
        <name>(2E)-4-hydroxy-3-methylbut-2-enyl diphosphate</name>
        <dbReference type="ChEBI" id="CHEBI:128753"/>
    </ligand>
</feature>
<dbReference type="CDD" id="cd13944">
    <property type="entry name" value="lytB_ispH"/>
    <property type="match status" value="1"/>
</dbReference>
<dbReference type="GO" id="GO:0046872">
    <property type="term" value="F:metal ion binding"/>
    <property type="evidence" value="ECO:0007669"/>
    <property type="project" value="UniProtKB-KW"/>
</dbReference>
<sequence length="296" mass="32181">MHLNVEIDEGSGFCYGVVRAIGKAEEVLGTAGKLHSLGAIVHNETELERLAGKGLETISYEDFKDGKIPEGAQILIRAHGEPPETYSLAKERGYRIIDCTCPVVLKLQEKIRRAARLAGKDGRILIFGKTGHAEVNGLVGQAEAEGCKVHVIESEKMLRGLLGDGTLSCRGRTEIFSQTTKDPEEYRRICDILKAGIPDAKVNDTICGQVASRHSRLTEFAGSHDVVLFVSGKESSNGKVLYQLCLQANPKSHFIGNAGDVRPEWFSDGDSIGICGATSTPKWLLEEVAAIFQNYL</sequence>
<evidence type="ECO:0000313" key="6">
    <source>
        <dbReference type="EMBL" id="MBO8473095.1"/>
    </source>
</evidence>
<reference evidence="6" key="2">
    <citation type="journal article" date="2021" name="PeerJ">
        <title>Extensive microbial diversity within the chicken gut microbiome revealed by metagenomics and culture.</title>
        <authorList>
            <person name="Gilroy R."/>
            <person name="Ravi A."/>
            <person name="Getino M."/>
            <person name="Pursley I."/>
            <person name="Horton D.L."/>
            <person name="Alikhan N.F."/>
            <person name="Baker D."/>
            <person name="Gharbi K."/>
            <person name="Hall N."/>
            <person name="Watson M."/>
            <person name="Adriaenssens E.M."/>
            <person name="Foster-Nyarko E."/>
            <person name="Jarju S."/>
            <person name="Secka A."/>
            <person name="Antonio M."/>
            <person name="Oren A."/>
            <person name="Chaudhuri R.R."/>
            <person name="La Ragione R."/>
            <person name="Hildebrand F."/>
            <person name="Pallen M.J."/>
        </authorList>
    </citation>
    <scope>NUCLEOTIDE SEQUENCE</scope>
    <source>
        <strain evidence="6">B1-8020</strain>
    </source>
</reference>
<feature type="binding site" evidence="5">
    <location>
        <position position="14"/>
    </location>
    <ligand>
        <name>[4Fe-4S] cluster</name>
        <dbReference type="ChEBI" id="CHEBI:49883"/>
    </ligand>
</feature>
<dbReference type="PANTHER" id="PTHR30426:SF0">
    <property type="entry name" value="4-HYDROXY-3-METHYLBUT-2-ENYL DIPHOSPHATE REDUCTASE"/>
    <property type="match status" value="1"/>
</dbReference>
<feature type="active site" description="Proton donor" evidence="5">
    <location>
        <position position="134"/>
    </location>
</feature>
<dbReference type="NCBIfam" id="NF002187">
    <property type="entry name" value="PRK01045.1-1"/>
    <property type="match status" value="1"/>
</dbReference>
<dbReference type="Proteomes" id="UP000823604">
    <property type="component" value="Unassembled WGS sequence"/>
</dbReference>
<evidence type="ECO:0000256" key="5">
    <source>
        <dbReference type="HAMAP-Rule" id="MF_00191"/>
    </source>
</evidence>
<feature type="binding site" evidence="5">
    <location>
        <position position="132"/>
    </location>
    <ligand>
        <name>dimethylallyl diphosphate</name>
        <dbReference type="ChEBI" id="CHEBI:57623"/>
    </ligand>
</feature>
<comment type="caution">
    <text evidence="6">The sequence shown here is derived from an EMBL/GenBank/DDBJ whole genome shotgun (WGS) entry which is preliminary data.</text>
</comment>
<feature type="binding site" evidence="5">
    <location>
        <position position="42"/>
    </location>
    <ligand>
        <name>(2E)-4-hydroxy-3-methylbut-2-enyl diphosphate</name>
        <dbReference type="ChEBI" id="CHEBI:128753"/>
    </ligand>
</feature>
<feature type="binding site" evidence="5">
    <location>
        <position position="79"/>
    </location>
    <ligand>
        <name>(2E)-4-hydroxy-3-methylbut-2-enyl diphosphate</name>
        <dbReference type="ChEBI" id="CHEBI:128753"/>
    </ligand>
</feature>
<feature type="binding site" evidence="5">
    <location>
        <position position="279"/>
    </location>
    <ligand>
        <name>(2E)-4-hydroxy-3-methylbut-2-enyl diphosphate</name>
        <dbReference type="ChEBI" id="CHEBI:128753"/>
    </ligand>
</feature>
<feature type="binding site" evidence="5">
    <location>
        <position position="235"/>
    </location>
    <ligand>
        <name>(2E)-4-hydroxy-3-methylbut-2-enyl diphosphate</name>
        <dbReference type="ChEBI" id="CHEBI:128753"/>
    </ligand>
</feature>
<feature type="binding site" evidence="5">
    <location>
        <position position="279"/>
    </location>
    <ligand>
        <name>isopentenyl diphosphate</name>
        <dbReference type="ChEBI" id="CHEBI:128769"/>
    </ligand>
</feature>
<feature type="binding site" evidence="5">
    <location>
        <position position="179"/>
    </location>
    <ligand>
        <name>(2E)-4-hydroxy-3-methylbut-2-enyl diphosphate</name>
        <dbReference type="ChEBI" id="CHEBI:128753"/>
    </ligand>
</feature>
<feature type="binding site" evidence="5">
    <location>
        <position position="236"/>
    </location>
    <ligand>
        <name>dimethylallyl diphosphate</name>
        <dbReference type="ChEBI" id="CHEBI:57623"/>
    </ligand>
</feature>
<feature type="binding site" evidence="5">
    <location>
        <position position="207"/>
    </location>
    <ligand>
        <name>[4Fe-4S] cluster</name>
        <dbReference type="ChEBI" id="CHEBI:49883"/>
    </ligand>
</feature>
<name>A0A9D9IJ22_9BACT</name>
<keyword evidence="5 6" id="KW-0560">Oxidoreductase</keyword>
<comment type="catalytic activity">
    <reaction evidence="5">
        <text>dimethylallyl diphosphate + 2 oxidized [2Fe-2S]-[ferredoxin] + H2O = (2E)-4-hydroxy-3-methylbut-2-enyl diphosphate + 2 reduced [2Fe-2S]-[ferredoxin] + 2 H(+)</text>
        <dbReference type="Rhea" id="RHEA:24825"/>
        <dbReference type="Rhea" id="RHEA-COMP:10000"/>
        <dbReference type="Rhea" id="RHEA-COMP:10001"/>
        <dbReference type="ChEBI" id="CHEBI:15377"/>
        <dbReference type="ChEBI" id="CHEBI:15378"/>
        <dbReference type="ChEBI" id="CHEBI:33737"/>
        <dbReference type="ChEBI" id="CHEBI:33738"/>
        <dbReference type="ChEBI" id="CHEBI:57623"/>
        <dbReference type="ChEBI" id="CHEBI:128753"/>
        <dbReference type="EC" id="1.17.7.4"/>
    </reaction>
</comment>
<keyword evidence="5" id="KW-0414">Isoprene biosynthesis</keyword>
<comment type="function">
    <text evidence="5">Catalyzes the conversion of 1-hydroxy-2-methyl-2-(E)-butenyl 4-diphosphate (HMBPP) into a mixture of isopentenyl diphosphate (IPP) and dimethylallyl diphosphate (DMAPP). Acts in the terminal step of the DOXP/MEP pathway for isoprenoid precursor biosynthesis.</text>
</comment>
<dbReference type="Gene3D" id="3.40.50.11270">
    <property type="match status" value="1"/>
</dbReference>